<dbReference type="EMBL" id="FLQX01000021">
    <property type="protein sequence ID" value="SBT03864.1"/>
    <property type="molecule type" value="Genomic_DNA"/>
</dbReference>
<dbReference type="RefSeq" id="WP_186405699.1">
    <property type="nucleotide sequence ID" value="NZ_FLQX01000021.1"/>
</dbReference>
<dbReference type="AlphaFoldDB" id="A0A1A8XFA0"/>
<dbReference type="PANTHER" id="PTHR38664">
    <property type="entry name" value="SLR0058 PROTEIN"/>
    <property type="match status" value="1"/>
</dbReference>
<dbReference type="PANTHER" id="PTHR38664:SF1">
    <property type="entry name" value="SLR0058 PROTEIN"/>
    <property type="match status" value="1"/>
</dbReference>
<protein>
    <submittedName>
        <fullName evidence="1">Poly(Hydroxyalcanoate) granule associated protein</fullName>
    </submittedName>
</protein>
<keyword evidence="2" id="KW-1185">Reference proteome</keyword>
<proteinExistence type="predicted"/>
<dbReference type="InterPro" id="IPR008769">
    <property type="entry name" value="PhaF_PhaI"/>
</dbReference>
<gene>
    <name evidence="1" type="ORF">ACCAA_1170011</name>
</gene>
<accession>A0A1A8XFA0</accession>
<sequence>MNSTLTTWVDRVNNEQFLINARESARKLWLCSLGAYSLASKSSVRAVAKLVREGKAFSPKARQQIEDKYAELRSSATATMARGEELVQDRIVRPLDFLVLATKRDVEQLSARMMRLASEVHSLAAAETRPIVAEKKTV</sequence>
<dbReference type="Proteomes" id="UP000199169">
    <property type="component" value="Unassembled WGS sequence"/>
</dbReference>
<organism evidence="1 2">
    <name type="scientific">Candidatus Accumulibacter aalborgensis</name>
    <dbReference type="NCBI Taxonomy" id="1860102"/>
    <lineage>
        <taxon>Bacteria</taxon>
        <taxon>Pseudomonadati</taxon>
        <taxon>Pseudomonadota</taxon>
        <taxon>Betaproteobacteria</taxon>
        <taxon>Candidatus Accumulibacter</taxon>
    </lineage>
</organism>
<evidence type="ECO:0000313" key="2">
    <source>
        <dbReference type="Proteomes" id="UP000199169"/>
    </source>
</evidence>
<name>A0A1A8XFA0_9PROT</name>
<evidence type="ECO:0000313" key="1">
    <source>
        <dbReference type="EMBL" id="SBT03864.1"/>
    </source>
</evidence>
<dbReference type="Pfam" id="PF05597">
    <property type="entry name" value="Phasin"/>
    <property type="match status" value="1"/>
</dbReference>
<reference evidence="1 2" key="1">
    <citation type="submission" date="2016-06" db="EMBL/GenBank/DDBJ databases">
        <authorList>
            <person name="Kjaerup R.B."/>
            <person name="Dalgaard T.S."/>
            <person name="Juul-Madsen H.R."/>
        </authorList>
    </citation>
    <scope>NUCLEOTIDE SEQUENCE [LARGE SCALE GENOMIC DNA]</scope>
    <source>
        <strain evidence="1">3</strain>
    </source>
</reference>